<keyword evidence="3" id="KW-1133">Transmembrane helix</keyword>
<dbReference type="Proteomes" id="UP001501423">
    <property type="component" value="Unassembled WGS sequence"/>
</dbReference>
<reference evidence="5 6" key="1">
    <citation type="journal article" date="2019" name="Int. J. Syst. Evol. Microbiol.">
        <title>The Global Catalogue of Microorganisms (GCM) 10K type strain sequencing project: providing services to taxonomists for standard genome sequencing and annotation.</title>
        <authorList>
            <consortium name="The Broad Institute Genomics Platform"/>
            <consortium name="The Broad Institute Genome Sequencing Center for Infectious Disease"/>
            <person name="Wu L."/>
            <person name="Ma J."/>
        </authorList>
    </citation>
    <scope>NUCLEOTIDE SEQUENCE [LARGE SCALE GENOMIC DNA]</scope>
    <source>
        <strain evidence="5 6">JCM 9650</strain>
    </source>
</reference>
<dbReference type="RefSeq" id="WP_048458274.1">
    <property type="nucleotide sequence ID" value="NZ_BAAAVA010000087.1"/>
</dbReference>
<protein>
    <submittedName>
        <fullName evidence="5">DoxX family protein</fullName>
    </submittedName>
</protein>
<evidence type="ECO:0000256" key="1">
    <source>
        <dbReference type="ARBA" id="ARBA00004141"/>
    </source>
</evidence>
<dbReference type="InterPro" id="IPR032808">
    <property type="entry name" value="DoxX"/>
</dbReference>
<dbReference type="EMBL" id="BAAAVA010000087">
    <property type="protein sequence ID" value="GAA2945454.1"/>
    <property type="molecule type" value="Genomic_DNA"/>
</dbReference>
<comment type="caution">
    <text evidence="5">The sequence shown here is derived from an EMBL/GenBank/DDBJ whole genome shotgun (WGS) entry which is preliminary data.</text>
</comment>
<organism evidence="5 6">
    <name type="scientific">Streptomyces erythrogriseus</name>
    <dbReference type="NCBI Taxonomy" id="284027"/>
    <lineage>
        <taxon>Bacteria</taxon>
        <taxon>Bacillati</taxon>
        <taxon>Actinomycetota</taxon>
        <taxon>Actinomycetes</taxon>
        <taxon>Kitasatosporales</taxon>
        <taxon>Streptomycetaceae</taxon>
        <taxon>Streptomyces</taxon>
        <taxon>Streptomyces griseoincarnatus group</taxon>
    </lineage>
</organism>
<evidence type="ECO:0000313" key="5">
    <source>
        <dbReference type="EMBL" id="GAA2945454.1"/>
    </source>
</evidence>
<proteinExistence type="predicted"/>
<keyword evidence="2" id="KW-0812">Transmembrane</keyword>
<accession>A0ABN3XA45</accession>
<keyword evidence="4" id="KW-0472">Membrane</keyword>
<comment type="subcellular location">
    <subcellularLocation>
        <location evidence="1">Membrane</location>
        <topology evidence="1">Multi-pass membrane protein</topology>
    </subcellularLocation>
</comment>
<evidence type="ECO:0000313" key="6">
    <source>
        <dbReference type="Proteomes" id="UP001501423"/>
    </source>
</evidence>
<sequence>MSLLRVLGRPMLASIFIAGGLDTLRNPHRVAGLAEPVVRPVTGRLRALPDRTEDSVRLNGAVQVAAGLLLATGRMSRPAALAIAATLVPTTLAAHRFWEEEDAGDKSQHRIHFLKNLGLLGGLLIAADDTGARPSVLWRSRHAAHDLRREAHIARRAFKAGAGPAAAAGRARAKLSH</sequence>
<evidence type="ECO:0000256" key="2">
    <source>
        <dbReference type="ARBA" id="ARBA00022692"/>
    </source>
</evidence>
<gene>
    <name evidence="5" type="ORF">GCM10010478_53490</name>
</gene>
<keyword evidence="6" id="KW-1185">Reference proteome</keyword>
<evidence type="ECO:0000256" key="4">
    <source>
        <dbReference type="ARBA" id="ARBA00023136"/>
    </source>
</evidence>
<evidence type="ECO:0000256" key="3">
    <source>
        <dbReference type="ARBA" id="ARBA00022989"/>
    </source>
</evidence>
<name>A0ABN3XA45_9ACTN</name>
<dbReference type="Pfam" id="PF07681">
    <property type="entry name" value="DoxX"/>
    <property type="match status" value="1"/>
</dbReference>